<dbReference type="PROSITE" id="PS50181">
    <property type="entry name" value="FBOX"/>
    <property type="match status" value="1"/>
</dbReference>
<evidence type="ECO:0000313" key="2">
    <source>
        <dbReference type="EMBL" id="CAF1514741.1"/>
    </source>
</evidence>
<reference evidence="2" key="1">
    <citation type="submission" date="2021-02" db="EMBL/GenBank/DDBJ databases">
        <authorList>
            <person name="Nowell W R."/>
        </authorList>
    </citation>
    <scope>NUCLEOTIDE SEQUENCE</scope>
</reference>
<gene>
    <name evidence="3" type="ORF">JXQ802_LOCUS55868</name>
    <name evidence="2" type="ORF">PYM288_LOCUS39324</name>
</gene>
<dbReference type="InterPro" id="IPR036047">
    <property type="entry name" value="F-box-like_dom_sf"/>
</dbReference>
<dbReference type="Proteomes" id="UP000663854">
    <property type="component" value="Unassembled WGS sequence"/>
</dbReference>
<evidence type="ECO:0000259" key="1">
    <source>
        <dbReference type="PROSITE" id="PS50181"/>
    </source>
</evidence>
<evidence type="ECO:0000313" key="5">
    <source>
        <dbReference type="Proteomes" id="UP000663870"/>
    </source>
</evidence>
<dbReference type="EMBL" id="CAJNOL010012414">
    <property type="protein sequence ID" value="CAF1659760.1"/>
    <property type="molecule type" value="Genomic_DNA"/>
</dbReference>
<dbReference type="AlphaFoldDB" id="A0A815UDH7"/>
<sequence length="529" mass="62577">MEYSSIQLNDLPDEIIFIILKKLNKLDVLYSLMDVNKRLNYIVHDPTFTNGLTLFNNLSCDCICPLPDLMLDRFCSQILPKIGHKIKWLDLEPFSMGRILSTNYPNLFGLGIYNIAKQAVLNLFTDKTSVIHRFKNDILSFVIKTIRTQYVTSIHLDTLMFTHIFNMFTNLQYLNLDPLFCYQRISFGSSPPTVFSSTLLELHVKVRYIQDCLYLLDGRFNQLQIFRVEIGLSSSHSILIINKEKLPNLRCFSLSCHSDVYFYDTVLIPLLYRMPSLEQLSLYLSCVHHNRFINGNDLKENIIDYLPQLNQFQFNIRSTMLLKNQIDLPSNEDIQYTFKDFLNNEIISCVNYFPEYNEGICLIYSYPYTLRYYENIANNFPGGLFTCVYDVSLYDEHPFEHEFFIRIQKSFPFMERLTIMNRKAQNDKQCKKLKNTNQDLLVIEYSHLKRLILNEAHDDYVEQFLLDTKTCLPYGLDLHIDYKPLKRVTYNFKRHVTRINCSKIRYICSDTDLRFPKHFKDYFLDIDVS</sequence>
<proteinExistence type="predicted"/>
<dbReference type="EMBL" id="CAJNOH010010589">
    <property type="protein sequence ID" value="CAF1514741.1"/>
    <property type="molecule type" value="Genomic_DNA"/>
</dbReference>
<comment type="caution">
    <text evidence="2">The sequence shown here is derived from an EMBL/GenBank/DDBJ whole genome shotgun (WGS) entry which is preliminary data.</text>
</comment>
<feature type="domain" description="F-box" evidence="1">
    <location>
        <begin position="5"/>
        <end position="58"/>
    </location>
</feature>
<dbReference type="Pfam" id="PF00646">
    <property type="entry name" value="F-box"/>
    <property type="match status" value="1"/>
</dbReference>
<dbReference type="Proteomes" id="UP000663870">
    <property type="component" value="Unassembled WGS sequence"/>
</dbReference>
<dbReference type="InterPro" id="IPR001810">
    <property type="entry name" value="F-box_dom"/>
</dbReference>
<evidence type="ECO:0000313" key="3">
    <source>
        <dbReference type="EMBL" id="CAF1659760.1"/>
    </source>
</evidence>
<evidence type="ECO:0000313" key="4">
    <source>
        <dbReference type="Proteomes" id="UP000663854"/>
    </source>
</evidence>
<accession>A0A815UDH7</accession>
<protein>
    <recommendedName>
        <fullName evidence="1">F-box domain-containing protein</fullName>
    </recommendedName>
</protein>
<name>A0A815UDH7_9BILA</name>
<organism evidence="2 4">
    <name type="scientific">Rotaria sordida</name>
    <dbReference type="NCBI Taxonomy" id="392033"/>
    <lineage>
        <taxon>Eukaryota</taxon>
        <taxon>Metazoa</taxon>
        <taxon>Spiralia</taxon>
        <taxon>Gnathifera</taxon>
        <taxon>Rotifera</taxon>
        <taxon>Eurotatoria</taxon>
        <taxon>Bdelloidea</taxon>
        <taxon>Philodinida</taxon>
        <taxon>Philodinidae</taxon>
        <taxon>Rotaria</taxon>
    </lineage>
</organism>
<dbReference type="SUPFAM" id="SSF81383">
    <property type="entry name" value="F-box domain"/>
    <property type="match status" value="1"/>
</dbReference>
<keyword evidence="5" id="KW-1185">Reference proteome</keyword>